<dbReference type="EMBL" id="LSTO01000015">
    <property type="protein sequence ID" value="OWW18229.1"/>
    <property type="molecule type" value="Genomic_DNA"/>
</dbReference>
<dbReference type="InterPro" id="IPR011010">
    <property type="entry name" value="DNA_brk_join_enz"/>
</dbReference>
<dbReference type="Pfam" id="PF00589">
    <property type="entry name" value="Phage_integrase"/>
    <property type="match status" value="1"/>
</dbReference>
<dbReference type="SUPFAM" id="SSF56349">
    <property type="entry name" value="DNA breaking-rejoining enzymes"/>
    <property type="match status" value="1"/>
</dbReference>
<dbReference type="OrthoDB" id="9125502at2"/>
<dbReference type="InterPro" id="IPR002104">
    <property type="entry name" value="Integrase_catalytic"/>
</dbReference>
<sequence length="346" mass="38283">MTNHSLFSTPEAQSLEERLMHCFEEWLADRQSGSGRARSHRPLSDKSAAVYRDMWRAFAVFCADRSLGLHQVEAADLAALLRLRAAMASGDSANRATAHRQLNLRYARRFLTLIQWVSGFQDDAVGGRANQAARTMLEQPQYKYANASDKDPLPDFLTDEQADRLIAFITQPVADDADDASMKWNAMRNRTAAALMMGGGLTPGDVRNLLLDGVATQAGIPWKLSLPGNGNFPARETPLAPWAGRQLAAWLTVRKEHGIAGDFALPGRRSGSQWSEVGCYETTRDVLEQAGLGDLKGGVFKLRHTFALRQLANGREEKDVARWLGLLDINGMARYRRVLHAPVEVV</sequence>
<feature type="domain" description="Tyr recombinase" evidence="2">
    <location>
        <begin position="152"/>
        <end position="346"/>
    </location>
</feature>
<dbReference type="Gene3D" id="1.10.443.10">
    <property type="entry name" value="Intergrase catalytic core"/>
    <property type="match status" value="1"/>
</dbReference>
<proteinExistence type="predicted"/>
<dbReference type="InterPro" id="IPR013762">
    <property type="entry name" value="Integrase-like_cat_sf"/>
</dbReference>
<name>A0A254T6C5_9BURK</name>
<keyword evidence="1" id="KW-0233">DNA recombination</keyword>
<accession>A0A254T6C5</accession>
<gene>
    <name evidence="3" type="ORF">AYR66_02385</name>
</gene>
<dbReference type="AlphaFoldDB" id="A0A254T6C5"/>
<dbReference type="PROSITE" id="PS51898">
    <property type="entry name" value="TYR_RECOMBINASE"/>
    <property type="match status" value="1"/>
</dbReference>
<dbReference type="GO" id="GO:0003677">
    <property type="term" value="F:DNA binding"/>
    <property type="evidence" value="ECO:0007669"/>
    <property type="project" value="InterPro"/>
</dbReference>
<dbReference type="CDD" id="cd00397">
    <property type="entry name" value="DNA_BRE_C"/>
    <property type="match status" value="1"/>
</dbReference>
<evidence type="ECO:0000256" key="1">
    <source>
        <dbReference type="ARBA" id="ARBA00023172"/>
    </source>
</evidence>
<reference evidence="3 4" key="1">
    <citation type="submission" date="2016-02" db="EMBL/GenBank/DDBJ databases">
        <authorList>
            <person name="Wen L."/>
            <person name="He K."/>
            <person name="Yang H."/>
        </authorList>
    </citation>
    <scope>NUCLEOTIDE SEQUENCE [LARGE SCALE GENOMIC DNA]</scope>
    <source>
        <strain evidence="3 4">TSA40</strain>
    </source>
</reference>
<comment type="caution">
    <text evidence="3">The sequence shown here is derived from an EMBL/GenBank/DDBJ whole genome shotgun (WGS) entry which is preliminary data.</text>
</comment>
<organism evidence="3 4">
    <name type="scientific">Noviherbaspirillum denitrificans</name>
    <dbReference type="NCBI Taxonomy" id="1968433"/>
    <lineage>
        <taxon>Bacteria</taxon>
        <taxon>Pseudomonadati</taxon>
        <taxon>Pseudomonadota</taxon>
        <taxon>Betaproteobacteria</taxon>
        <taxon>Burkholderiales</taxon>
        <taxon>Oxalobacteraceae</taxon>
        <taxon>Noviherbaspirillum</taxon>
    </lineage>
</organism>
<protein>
    <recommendedName>
        <fullName evidence="2">Tyr recombinase domain-containing protein</fullName>
    </recommendedName>
</protein>
<keyword evidence="4" id="KW-1185">Reference proteome</keyword>
<dbReference type="GO" id="GO:0006310">
    <property type="term" value="P:DNA recombination"/>
    <property type="evidence" value="ECO:0007669"/>
    <property type="project" value="UniProtKB-KW"/>
</dbReference>
<dbReference type="RefSeq" id="WP_088710593.1">
    <property type="nucleotide sequence ID" value="NZ_LSTO01000015.1"/>
</dbReference>
<evidence type="ECO:0000313" key="3">
    <source>
        <dbReference type="EMBL" id="OWW18229.1"/>
    </source>
</evidence>
<dbReference type="Proteomes" id="UP000197535">
    <property type="component" value="Unassembled WGS sequence"/>
</dbReference>
<dbReference type="GO" id="GO:0015074">
    <property type="term" value="P:DNA integration"/>
    <property type="evidence" value="ECO:0007669"/>
    <property type="project" value="InterPro"/>
</dbReference>
<evidence type="ECO:0000313" key="4">
    <source>
        <dbReference type="Proteomes" id="UP000197535"/>
    </source>
</evidence>
<evidence type="ECO:0000259" key="2">
    <source>
        <dbReference type="PROSITE" id="PS51898"/>
    </source>
</evidence>